<dbReference type="Pfam" id="PF11287">
    <property type="entry name" value="DUF3088"/>
    <property type="match status" value="1"/>
</dbReference>
<evidence type="ECO:0000313" key="2">
    <source>
        <dbReference type="Proteomes" id="UP000824410"/>
    </source>
</evidence>
<sequence length="114" mass="12986">MKCKLYLLNMGFSDKNYEGEVFYCPDCTMLEGILAKNTNLREFIDVVYIGFEKPRQELITVIGDVNQSLPVLVLPEGISSVHQTGVYNNTAYISDLDKIILFLNDAYHIPKKHP</sequence>
<dbReference type="OrthoDB" id="1356145at2"/>
<dbReference type="KEGG" id="prg:RB151_031430"/>
<name>A0A1J0EAE9_PRORE</name>
<accession>A0A1J0EAE9</accession>
<dbReference type="AlphaFoldDB" id="A0A1J0EAE9"/>
<dbReference type="RefSeq" id="WP_052219313.1">
    <property type="nucleotide sequence ID" value="NZ_ABEXNG020000080.1"/>
</dbReference>
<protein>
    <submittedName>
        <fullName evidence="1">DUF3088 family protein</fullName>
    </submittedName>
</protein>
<organism evidence="1 2">
    <name type="scientific">Providencia rettgeri</name>
    <dbReference type="NCBI Taxonomy" id="587"/>
    <lineage>
        <taxon>Bacteria</taxon>
        <taxon>Pseudomonadati</taxon>
        <taxon>Pseudomonadota</taxon>
        <taxon>Gammaproteobacteria</taxon>
        <taxon>Enterobacterales</taxon>
        <taxon>Morganellaceae</taxon>
        <taxon>Providencia</taxon>
    </lineage>
</organism>
<dbReference type="InterPro" id="IPR021439">
    <property type="entry name" value="DUF3088"/>
</dbReference>
<evidence type="ECO:0000313" key="1">
    <source>
        <dbReference type="EMBL" id="MBX6981816.1"/>
    </source>
</evidence>
<dbReference type="EMBL" id="SHDO01000020">
    <property type="protein sequence ID" value="MBX6981816.1"/>
    <property type="molecule type" value="Genomic_DNA"/>
</dbReference>
<gene>
    <name evidence="1" type="ORF">EX242_16365</name>
</gene>
<reference evidence="1" key="1">
    <citation type="submission" date="2019-02" db="EMBL/GenBank/DDBJ databases">
        <title>Genomic characterization of isolates from hospital effluents in KZN, South Africa.</title>
        <authorList>
            <person name="Ntshobeni N."/>
            <person name="Allam M."/>
            <person name="Ismail A."/>
            <person name="Amoako D."/>
            <person name="Essack S."/>
            <person name="Chenia H."/>
        </authorList>
    </citation>
    <scope>NUCLEOTIDE SEQUENCE</scope>
    <source>
        <strain evidence="1">AFE97_S1</strain>
    </source>
</reference>
<dbReference type="Proteomes" id="UP000824410">
    <property type="component" value="Unassembled WGS sequence"/>
</dbReference>
<proteinExistence type="predicted"/>
<comment type="caution">
    <text evidence="1">The sequence shown here is derived from an EMBL/GenBank/DDBJ whole genome shotgun (WGS) entry which is preliminary data.</text>
</comment>